<proteinExistence type="predicted"/>
<evidence type="ECO:0000313" key="2">
    <source>
        <dbReference type="Proteomes" id="UP000035083"/>
    </source>
</evidence>
<dbReference type="RefSeq" id="WP_006897792.1">
    <property type="nucleotide sequence ID" value="NZ_BANU01000033.1"/>
</dbReference>
<evidence type="ECO:0000313" key="1">
    <source>
        <dbReference type="EMBL" id="GAC62386.1"/>
    </source>
</evidence>
<protein>
    <submittedName>
        <fullName evidence="1">Uncharacterized protein</fullName>
    </submittedName>
</protein>
<dbReference type="AlphaFoldDB" id="L7LNT5"/>
<dbReference type="EMBL" id="BANU01000033">
    <property type="protein sequence ID" value="GAC62386.1"/>
    <property type="molecule type" value="Genomic_DNA"/>
</dbReference>
<reference evidence="1 2" key="1">
    <citation type="submission" date="2012-12" db="EMBL/GenBank/DDBJ databases">
        <title>Whole genome shotgun sequence of Gordonia sihwensis NBRC 108236.</title>
        <authorList>
            <person name="Yoshida I."/>
            <person name="Hosoyama A."/>
            <person name="Tsuchikane K."/>
            <person name="Ando Y."/>
            <person name="Baba S."/>
            <person name="Ohji S."/>
            <person name="Hamada M."/>
            <person name="Tamura T."/>
            <person name="Yamazoe A."/>
            <person name="Yamazaki S."/>
            <person name="Fujita N."/>
        </authorList>
    </citation>
    <scope>NUCLEOTIDE SEQUENCE [LARGE SCALE GENOMIC DNA]</scope>
    <source>
        <strain evidence="1 2">NBRC 108236</strain>
    </source>
</reference>
<gene>
    <name evidence="1" type="ORF">GSI01S_33_00720</name>
</gene>
<organism evidence="1 2">
    <name type="scientific">Gordonia sihwensis NBRC 108236</name>
    <dbReference type="NCBI Taxonomy" id="1223544"/>
    <lineage>
        <taxon>Bacteria</taxon>
        <taxon>Bacillati</taxon>
        <taxon>Actinomycetota</taxon>
        <taxon>Actinomycetes</taxon>
        <taxon>Mycobacteriales</taxon>
        <taxon>Gordoniaceae</taxon>
        <taxon>Gordonia</taxon>
    </lineage>
</organism>
<sequence>MILRATQLPQIRKQMVAALRADATKARSLDPAIWGSGHDLPARLWDAEADGLETGSLWWVSPDMTTLALDTALSGRRLPEWEFPSEHRTGLVVFDGGLSMQLPHSDRTVDAISWTRFAEAPQHTALMGDLRVSGWTKAAVRAGGRAGLEKLLMPEPADTTDLESLAHMTISIGEALMSPEIVLWRILIATMLLSQEPKVAGTRPANLATDGHPRETRNRPIPEVTVIDLRTVRDWSVGPDGTAASAGDRHYSCRWIVRDHWKTYHVGPGRSRKEERWIAPYVAGPEGAPLIRKERVWVWRR</sequence>
<accession>L7LNT5</accession>
<name>L7LNT5_9ACTN</name>
<comment type="caution">
    <text evidence="1">The sequence shown here is derived from an EMBL/GenBank/DDBJ whole genome shotgun (WGS) entry which is preliminary data.</text>
</comment>
<dbReference type="Proteomes" id="UP000035083">
    <property type="component" value="Unassembled WGS sequence"/>
</dbReference>
<keyword evidence="2" id="KW-1185">Reference proteome</keyword>